<keyword evidence="2" id="KW-1185">Reference proteome</keyword>
<organism evidence="1 2">
    <name type="scientific">Persea americana</name>
    <name type="common">Avocado</name>
    <dbReference type="NCBI Taxonomy" id="3435"/>
    <lineage>
        <taxon>Eukaryota</taxon>
        <taxon>Viridiplantae</taxon>
        <taxon>Streptophyta</taxon>
        <taxon>Embryophyta</taxon>
        <taxon>Tracheophyta</taxon>
        <taxon>Spermatophyta</taxon>
        <taxon>Magnoliopsida</taxon>
        <taxon>Magnoliidae</taxon>
        <taxon>Laurales</taxon>
        <taxon>Lauraceae</taxon>
        <taxon>Persea</taxon>
    </lineage>
</organism>
<evidence type="ECO:0000313" key="2">
    <source>
        <dbReference type="Proteomes" id="UP001234297"/>
    </source>
</evidence>
<protein>
    <submittedName>
        <fullName evidence="1">Uncharacterized protein</fullName>
    </submittedName>
</protein>
<comment type="caution">
    <text evidence="1">The sequence shown here is derived from an EMBL/GenBank/DDBJ whole genome shotgun (WGS) entry which is preliminary data.</text>
</comment>
<evidence type="ECO:0000313" key="1">
    <source>
        <dbReference type="EMBL" id="KAJ8632986.1"/>
    </source>
</evidence>
<accession>A0ACC2LHT5</accession>
<name>A0ACC2LHT5_PERAE</name>
<reference evidence="1 2" key="1">
    <citation type="journal article" date="2022" name="Hortic Res">
        <title>A haplotype resolved chromosomal level avocado genome allows analysis of novel avocado genes.</title>
        <authorList>
            <person name="Nath O."/>
            <person name="Fletcher S.J."/>
            <person name="Hayward A."/>
            <person name="Shaw L.M."/>
            <person name="Masouleh A.K."/>
            <person name="Furtado A."/>
            <person name="Henry R.J."/>
            <person name="Mitter N."/>
        </authorList>
    </citation>
    <scope>NUCLEOTIDE SEQUENCE [LARGE SCALE GENOMIC DNA]</scope>
    <source>
        <strain evidence="2">cv. Hass</strain>
    </source>
</reference>
<dbReference type="EMBL" id="CM056816">
    <property type="protein sequence ID" value="KAJ8632986.1"/>
    <property type="molecule type" value="Genomic_DNA"/>
</dbReference>
<gene>
    <name evidence="1" type="ORF">MRB53_026322</name>
</gene>
<proteinExistence type="predicted"/>
<dbReference type="Proteomes" id="UP001234297">
    <property type="component" value="Chromosome 8"/>
</dbReference>
<sequence length="91" mass="10359">MEDVNGWVTTEQPSQVQRASPDFDGGSEIGGPAREDLGVNEEDDDYYNNSKLADVLFYFVALEGNLEEEKKKHLFRLIFSRHHLSSRLKAT</sequence>